<dbReference type="PROSITE" id="PS51841">
    <property type="entry name" value="LTD"/>
    <property type="match status" value="1"/>
</dbReference>
<name>A0A1D7VL46_9ACTN</name>
<dbReference type="RefSeq" id="WP_069569589.1">
    <property type="nucleotide sequence ID" value="NZ_CP017157.1"/>
</dbReference>
<evidence type="ECO:0000259" key="1">
    <source>
        <dbReference type="PROSITE" id="PS51841"/>
    </source>
</evidence>
<reference evidence="2 3" key="1">
    <citation type="submission" date="2016-09" db="EMBL/GenBank/DDBJ databases">
        <title>Complete genome sequencing of Streptomyces lydicus 103 and metabolic pathways analysis of antibiotic biosynthesis.</title>
        <authorList>
            <person name="Jia N."/>
            <person name="Ding M.-Z."/>
            <person name="Gao F."/>
            <person name="Yuan Y.-J."/>
        </authorList>
    </citation>
    <scope>NUCLEOTIDE SEQUENCE [LARGE SCALE GENOMIC DNA]</scope>
    <source>
        <strain evidence="2 3">103</strain>
    </source>
</reference>
<dbReference type="OrthoDB" id="291334at2"/>
<dbReference type="Pfam" id="PF00932">
    <property type="entry name" value="LTD"/>
    <property type="match status" value="1"/>
</dbReference>
<dbReference type="InterPro" id="IPR001322">
    <property type="entry name" value="Lamin_tail_dom"/>
</dbReference>
<dbReference type="Proteomes" id="UP000094094">
    <property type="component" value="Chromosome"/>
</dbReference>
<evidence type="ECO:0000313" key="2">
    <source>
        <dbReference type="EMBL" id="AOP47485.1"/>
    </source>
</evidence>
<sequence>MPVKDYGVLAGRAVDRRREGATHTPHYQIHLQDNNGASYRAAVNVLSQQAPSELLYVVVDDLRHPVTQLLPPAGSGFTPLPSRAGGASLDFVRGNLFDPAKMRTLPPELPGVDNDLADLLDHTVQRAIADSTAAVYVFGGRFENRAPEDEVFHFRPSDGIHEIHMNQGNSGKFRADDGVWQDGGLLVHLPVESRWVGVFLAFQSQNWHTDDTTGHTLPTAPHALPAEDEATLRILAALVNPVGRAAGDETVTLVNTSADPVDLAGWHLADQQRHRLPLPTGTVDPGSTLVVPVHDGFELGDHGGSITLLDPDGLKVHGVAYTAHQARRAGQTLTF</sequence>
<dbReference type="AlphaFoldDB" id="A0A1D7VL46"/>
<dbReference type="InterPro" id="IPR019268">
    <property type="entry name" value="DUF2278"/>
</dbReference>
<accession>A0A1D7VL46</accession>
<proteinExistence type="predicted"/>
<dbReference type="EMBL" id="CP017157">
    <property type="protein sequence ID" value="AOP47485.1"/>
    <property type="molecule type" value="Genomic_DNA"/>
</dbReference>
<gene>
    <name evidence="2" type="ORF">SL103_15505</name>
</gene>
<dbReference type="SUPFAM" id="SSF74853">
    <property type="entry name" value="Lamin A/C globular tail domain"/>
    <property type="match status" value="1"/>
</dbReference>
<protein>
    <recommendedName>
        <fullName evidence="1">LTD domain-containing protein</fullName>
    </recommendedName>
</protein>
<keyword evidence="3" id="KW-1185">Reference proteome</keyword>
<dbReference type="InterPro" id="IPR036415">
    <property type="entry name" value="Lamin_tail_dom_sf"/>
</dbReference>
<dbReference type="Pfam" id="PF10042">
    <property type="entry name" value="DUF2278"/>
    <property type="match status" value="1"/>
</dbReference>
<evidence type="ECO:0000313" key="3">
    <source>
        <dbReference type="Proteomes" id="UP000094094"/>
    </source>
</evidence>
<organism evidence="2 3">
    <name type="scientific">Streptomyces lydicus</name>
    <dbReference type="NCBI Taxonomy" id="47763"/>
    <lineage>
        <taxon>Bacteria</taxon>
        <taxon>Bacillati</taxon>
        <taxon>Actinomycetota</taxon>
        <taxon>Actinomycetes</taxon>
        <taxon>Kitasatosporales</taxon>
        <taxon>Streptomycetaceae</taxon>
        <taxon>Streptomyces</taxon>
    </lineage>
</organism>
<feature type="domain" description="LTD" evidence="1">
    <location>
        <begin position="215"/>
        <end position="323"/>
    </location>
</feature>
<dbReference type="KEGG" id="slc:SL103_15505"/>